<evidence type="ECO:0000313" key="1">
    <source>
        <dbReference type="EMBL" id="TNX85404.1"/>
    </source>
</evidence>
<reference evidence="1 2" key="1">
    <citation type="submission" date="2019-06" db="EMBL/GenBank/DDBJ databases">
        <title>Genome of Acinetobacter radioresistens APH1, a phenol degrading strain.</title>
        <authorList>
            <person name="Liu Y."/>
        </authorList>
    </citation>
    <scope>NUCLEOTIDE SEQUENCE [LARGE SCALE GENOMIC DNA]</scope>
    <source>
        <strain evidence="1 2">APH1</strain>
    </source>
</reference>
<proteinExistence type="predicted"/>
<dbReference type="EMBL" id="VFBM01000022">
    <property type="protein sequence ID" value="TNX85404.1"/>
    <property type="molecule type" value="Genomic_DNA"/>
</dbReference>
<evidence type="ECO:0000313" key="2">
    <source>
        <dbReference type="Proteomes" id="UP000314285"/>
    </source>
</evidence>
<protein>
    <submittedName>
        <fullName evidence="1">Uncharacterized protein</fullName>
    </submittedName>
</protein>
<dbReference type="RefSeq" id="WP_139880803.1">
    <property type="nucleotide sequence ID" value="NZ_VFBM01000022.1"/>
</dbReference>
<sequence>MKDTFFSQEPKAGCAYKETINLLVNILQWCEQIETEFRHLHCGEQTNQVGRYRSQQLLLGIGKALDQLYVMPNFDQLQMGLKNKRLTEFGRIFDSFVHRTAKSTNLKQQQHFLRQEQFIQFYAGSWQNDFLKIWYEHYIDNLRRYGIPAEKFSETKSLILSDLDELFKIGKKLHVLSTVIRIDSNNVNDEIAKLHSKRYELLGQISVEGLLRNYYICLNGHNNGLDYFCIWVFETTSDYTEHRTISEIKTQCHELLKSYDLNIDVSIMNWNDNFNSSSEVFNKQFNLCLYDEKNKAIFIENCLDFLVRLDQDFMFKSTSDDIIGRENHEINFNENVHIIIQKFKKHPNPHRVLGDLTQYALFDLCWVQNHLDAYSKDYLKNIILQYQENLSSYATFKLTEAELKLLEKIEIFMLSVKYSRSLQPNEMRAQQIVERTLFQFVDLLMQHDSIITLGTRIGGVYRSRLLHYFFGQFRKYDYQDFLSFPFDHTRANFYKSKIEDFKYYGGLFKSIYSPTAITLGQNKHINIPRHEQRVEKIQNYLRGAFKRDCVLIRCSLSCEMKNGFMKQKGLSSALYQMLHAGKRRAPLSKLRAYVGAWVENDTSQMSDKRRFFADIVFVFDREVLNNYSNLADVVSERWQETLKKASEAFQPPLDLKASCRVKKIFNSVEGLAYQELLVESIDKPLKNSIINNLAPYIVYKDLLDNTFYSDTPKWLIRGTLPRKKKRKPSTKSNKADA</sequence>
<dbReference type="AlphaFoldDB" id="A0A8H2K0U5"/>
<accession>A0A8H2K0U5</accession>
<gene>
    <name evidence="1" type="ORF">FHY67_14755</name>
</gene>
<comment type="caution">
    <text evidence="1">The sequence shown here is derived from an EMBL/GenBank/DDBJ whole genome shotgun (WGS) entry which is preliminary data.</text>
</comment>
<organism evidence="1 2">
    <name type="scientific">Acinetobacter radioresistens</name>
    <dbReference type="NCBI Taxonomy" id="40216"/>
    <lineage>
        <taxon>Bacteria</taxon>
        <taxon>Pseudomonadati</taxon>
        <taxon>Pseudomonadota</taxon>
        <taxon>Gammaproteobacteria</taxon>
        <taxon>Moraxellales</taxon>
        <taxon>Moraxellaceae</taxon>
        <taxon>Acinetobacter</taxon>
    </lineage>
</organism>
<name>A0A8H2K0U5_ACIRA</name>
<dbReference type="Proteomes" id="UP000314285">
    <property type="component" value="Unassembled WGS sequence"/>
</dbReference>